<protein>
    <recommendedName>
        <fullName evidence="13">G-protein coupled receptors family 1 profile domain-containing protein</fullName>
    </recommendedName>
</protein>
<dbReference type="SUPFAM" id="SSF81321">
    <property type="entry name" value="Family A G protein-coupled receptor-like"/>
    <property type="match status" value="1"/>
</dbReference>
<dbReference type="InterPro" id="IPR050569">
    <property type="entry name" value="TAAR"/>
</dbReference>
<keyword evidence="9" id="KW-0325">Glycoprotein</keyword>
<evidence type="ECO:0000256" key="2">
    <source>
        <dbReference type="ARBA" id="ARBA00022475"/>
    </source>
</evidence>
<keyword evidence="8 11" id="KW-0675">Receptor</keyword>
<dbReference type="PANTHER" id="PTHR24249">
    <property type="entry name" value="HISTAMINE RECEPTOR-RELATED G-PROTEIN COUPLED RECEPTOR"/>
    <property type="match status" value="1"/>
</dbReference>
<feature type="domain" description="G-protein coupled receptors family 1 profile" evidence="13">
    <location>
        <begin position="46"/>
        <end position="307"/>
    </location>
</feature>
<proteinExistence type="inferred from homology"/>
<dbReference type="GO" id="GO:0001594">
    <property type="term" value="F:trace-amine receptor activity"/>
    <property type="evidence" value="ECO:0007669"/>
    <property type="project" value="InterPro"/>
</dbReference>
<reference evidence="14" key="3">
    <citation type="submission" date="2025-09" db="UniProtKB">
        <authorList>
            <consortium name="Ensembl"/>
        </authorList>
    </citation>
    <scope>IDENTIFICATION</scope>
</reference>
<keyword evidence="15" id="KW-1185">Reference proteome</keyword>
<dbReference type="FunFam" id="1.20.1070.10:FF:000030">
    <property type="entry name" value="trace amine-associated receptor 1"/>
    <property type="match status" value="1"/>
</dbReference>
<keyword evidence="3 11" id="KW-0812">Transmembrane</keyword>
<organism evidence="14 15">
    <name type="scientific">Denticeps clupeoides</name>
    <name type="common">denticle herring</name>
    <dbReference type="NCBI Taxonomy" id="299321"/>
    <lineage>
        <taxon>Eukaryota</taxon>
        <taxon>Metazoa</taxon>
        <taxon>Chordata</taxon>
        <taxon>Craniata</taxon>
        <taxon>Vertebrata</taxon>
        <taxon>Euteleostomi</taxon>
        <taxon>Actinopterygii</taxon>
        <taxon>Neopterygii</taxon>
        <taxon>Teleostei</taxon>
        <taxon>Clupei</taxon>
        <taxon>Clupeiformes</taxon>
        <taxon>Denticipitoidei</taxon>
        <taxon>Denticipitidae</taxon>
        <taxon>Denticeps</taxon>
    </lineage>
</organism>
<evidence type="ECO:0000313" key="14">
    <source>
        <dbReference type="Ensembl" id="ENSDCDP00010037127.1"/>
    </source>
</evidence>
<dbReference type="GeneTree" id="ENSGT00940000161258"/>
<dbReference type="AlphaFoldDB" id="A0AAY4CV49"/>
<dbReference type="InterPro" id="IPR017452">
    <property type="entry name" value="GPCR_Rhodpsn_7TM"/>
</dbReference>
<reference evidence="14 15" key="1">
    <citation type="submission" date="2020-06" db="EMBL/GenBank/DDBJ databases">
        <authorList>
            <consortium name="Wellcome Sanger Institute Data Sharing"/>
        </authorList>
    </citation>
    <scope>NUCLEOTIDE SEQUENCE [LARGE SCALE GENOMIC DNA]</scope>
</reference>
<evidence type="ECO:0000256" key="1">
    <source>
        <dbReference type="ARBA" id="ARBA00004651"/>
    </source>
</evidence>
<dbReference type="InterPro" id="IPR009132">
    <property type="entry name" value="TAAR_fam"/>
</dbReference>
<feature type="transmembrane region" description="Helical" evidence="12">
    <location>
        <begin position="67"/>
        <end position="88"/>
    </location>
</feature>
<keyword evidence="7" id="KW-1015">Disulfide bond</keyword>
<reference evidence="14" key="2">
    <citation type="submission" date="2025-08" db="UniProtKB">
        <authorList>
            <consortium name="Ensembl"/>
        </authorList>
    </citation>
    <scope>IDENTIFICATION</scope>
</reference>
<feature type="transmembrane region" description="Helical" evidence="12">
    <location>
        <begin position="204"/>
        <end position="226"/>
    </location>
</feature>
<dbReference type="SMART" id="SM01381">
    <property type="entry name" value="7TM_GPCR_Srsx"/>
    <property type="match status" value="1"/>
</dbReference>
<dbReference type="CDD" id="cd15055">
    <property type="entry name" value="7tmA_TAARs"/>
    <property type="match status" value="1"/>
</dbReference>
<keyword evidence="6 12" id="KW-0472">Membrane</keyword>
<dbReference type="PROSITE" id="PS50262">
    <property type="entry name" value="G_PROTEIN_RECEP_F1_2"/>
    <property type="match status" value="1"/>
</dbReference>
<dbReference type="PRINTS" id="PR01830">
    <property type="entry name" value="TRACEAMINER"/>
</dbReference>
<evidence type="ECO:0000256" key="10">
    <source>
        <dbReference type="ARBA" id="ARBA00023224"/>
    </source>
</evidence>
<evidence type="ECO:0000256" key="5">
    <source>
        <dbReference type="ARBA" id="ARBA00023040"/>
    </source>
</evidence>
<sequence>RDIGSQPLPFCYPESNLSCFKGIYSKPEKIVWYIVILSGITVTVLGNLVVIVSIMHFKQLHTPTNMLVMSLGVADLLLGMLIMPFSCVRTVEGCWYFGDFFCTLHSGVDLFLTSASIYHLIFIAIDRYQAICNPLKYPTRVTIRTAWLMIAISWSMAAFYGYGLVYSKAIESGLKEKLQSTYCVGSCNLLFNAVWGALDTGLSFFLPCSIMTGLYAKIFFVAKGHARKIGEAKNRMQLNASNTVSQSSERKAAKTLGIVVGVFILCWTPYCTNSAIDPFINFATPAFLLEVFVWLGYFNSTFNPIIYGLYYPWFRKSLHLMVTLKIFSAHSSNLKILPS</sequence>
<accession>A0AAY4CV49</accession>
<feature type="transmembrane region" description="Helical" evidence="12">
    <location>
        <begin position="256"/>
        <end position="276"/>
    </location>
</feature>
<evidence type="ECO:0000256" key="11">
    <source>
        <dbReference type="RuleBase" id="RU000688"/>
    </source>
</evidence>
<dbReference type="Ensembl" id="ENSDCDT00010046641.1">
    <property type="protein sequence ID" value="ENSDCDP00010037127.1"/>
    <property type="gene ID" value="ENSDCDG00010024214.1"/>
</dbReference>
<dbReference type="Gene3D" id="1.20.1070.10">
    <property type="entry name" value="Rhodopsin 7-helix transmembrane proteins"/>
    <property type="match status" value="1"/>
</dbReference>
<dbReference type="Proteomes" id="UP000694580">
    <property type="component" value="Chromosome 14"/>
</dbReference>
<keyword evidence="4 12" id="KW-1133">Transmembrane helix</keyword>
<gene>
    <name evidence="14" type="primary">TAAR5</name>
</gene>
<keyword evidence="2" id="KW-1003">Cell membrane</keyword>
<dbReference type="PANTHER" id="PTHR24249:SF307">
    <property type="entry name" value="TRACE AMINE-ASSOCIATED RECEPTOR 5"/>
    <property type="match status" value="1"/>
</dbReference>
<evidence type="ECO:0000313" key="15">
    <source>
        <dbReference type="Proteomes" id="UP000694580"/>
    </source>
</evidence>
<dbReference type="GO" id="GO:0005886">
    <property type="term" value="C:plasma membrane"/>
    <property type="evidence" value="ECO:0007669"/>
    <property type="project" value="UniProtKB-SubCell"/>
</dbReference>
<name>A0AAY4CV49_9TELE</name>
<keyword evidence="5 11" id="KW-0297">G-protein coupled receptor</keyword>
<dbReference type="Pfam" id="PF00001">
    <property type="entry name" value="7tm_1"/>
    <property type="match status" value="1"/>
</dbReference>
<evidence type="ECO:0000256" key="8">
    <source>
        <dbReference type="ARBA" id="ARBA00023170"/>
    </source>
</evidence>
<dbReference type="PRINTS" id="PR00237">
    <property type="entry name" value="GPCRRHODOPSN"/>
</dbReference>
<evidence type="ECO:0000256" key="12">
    <source>
        <dbReference type="SAM" id="Phobius"/>
    </source>
</evidence>
<evidence type="ECO:0000256" key="6">
    <source>
        <dbReference type="ARBA" id="ARBA00023136"/>
    </source>
</evidence>
<keyword evidence="10 11" id="KW-0807">Transducer</keyword>
<feature type="transmembrane region" description="Helical" evidence="12">
    <location>
        <begin position="30"/>
        <end position="55"/>
    </location>
</feature>
<evidence type="ECO:0000256" key="7">
    <source>
        <dbReference type="ARBA" id="ARBA00023157"/>
    </source>
</evidence>
<dbReference type="PROSITE" id="PS00237">
    <property type="entry name" value="G_PROTEIN_RECEP_F1_1"/>
    <property type="match status" value="1"/>
</dbReference>
<feature type="transmembrane region" description="Helical" evidence="12">
    <location>
        <begin position="100"/>
        <end position="125"/>
    </location>
</feature>
<comment type="subcellular location">
    <subcellularLocation>
        <location evidence="1">Cell membrane</location>
        <topology evidence="1">Multi-pass membrane protein</topology>
    </subcellularLocation>
</comment>
<dbReference type="InterPro" id="IPR000276">
    <property type="entry name" value="GPCR_Rhodpsn"/>
</dbReference>
<feature type="transmembrane region" description="Helical" evidence="12">
    <location>
        <begin position="291"/>
        <end position="311"/>
    </location>
</feature>
<feature type="transmembrane region" description="Helical" evidence="12">
    <location>
        <begin position="145"/>
        <end position="166"/>
    </location>
</feature>
<evidence type="ECO:0000256" key="3">
    <source>
        <dbReference type="ARBA" id="ARBA00022692"/>
    </source>
</evidence>
<evidence type="ECO:0000259" key="13">
    <source>
        <dbReference type="PROSITE" id="PS50262"/>
    </source>
</evidence>
<comment type="similarity">
    <text evidence="11">Belongs to the G-protein coupled receptor 1 family.</text>
</comment>
<evidence type="ECO:0000256" key="4">
    <source>
        <dbReference type="ARBA" id="ARBA00022989"/>
    </source>
</evidence>
<evidence type="ECO:0000256" key="9">
    <source>
        <dbReference type="ARBA" id="ARBA00023180"/>
    </source>
</evidence>